<reference evidence="2 3" key="1">
    <citation type="submission" date="2017-11" db="EMBL/GenBank/DDBJ databases">
        <title>De-novo sequencing of pomegranate (Punica granatum L.) genome.</title>
        <authorList>
            <person name="Akparov Z."/>
            <person name="Amiraslanov A."/>
            <person name="Hajiyeva S."/>
            <person name="Abbasov M."/>
            <person name="Kaur K."/>
            <person name="Hamwieh A."/>
            <person name="Solovyev V."/>
            <person name="Salamov A."/>
            <person name="Braich B."/>
            <person name="Kosarev P."/>
            <person name="Mahmoud A."/>
            <person name="Hajiyev E."/>
            <person name="Babayeva S."/>
            <person name="Izzatullayeva V."/>
            <person name="Mammadov A."/>
            <person name="Mammadov A."/>
            <person name="Sharifova S."/>
            <person name="Ojaghi J."/>
            <person name="Eynullazada K."/>
            <person name="Bayramov B."/>
            <person name="Abdulazimova A."/>
            <person name="Shahmuradov I."/>
        </authorList>
    </citation>
    <scope>NUCLEOTIDE SEQUENCE [LARGE SCALE GENOMIC DNA]</scope>
    <source>
        <strain evidence="3">cv. AG2017</strain>
        <tissue evidence="2">Leaf</tissue>
    </source>
</reference>
<comment type="caution">
    <text evidence="2">The sequence shown here is derived from an EMBL/GenBank/DDBJ whole genome shotgun (WGS) entry which is preliminary data.</text>
</comment>
<evidence type="ECO:0000313" key="2">
    <source>
        <dbReference type="EMBL" id="PKI68518.1"/>
    </source>
</evidence>
<dbReference type="EMBL" id="PGOL01000549">
    <property type="protein sequence ID" value="PKI68518.1"/>
    <property type="molecule type" value="Genomic_DNA"/>
</dbReference>
<evidence type="ECO:0000313" key="3">
    <source>
        <dbReference type="Proteomes" id="UP000233551"/>
    </source>
</evidence>
<accession>A0A2I0KJ38</accession>
<proteinExistence type="predicted"/>
<protein>
    <submittedName>
        <fullName evidence="2">Uncharacterized protein</fullName>
    </submittedName>
</protein>
<gene>
    <name evidence="2" type="ORF">CRG98_011067</name>
</gene>
<name>A0A2I0KJ38_PUNGR</name>
<keyword evidence="3" id="KW-1185">Reference proteome</keyword>
<organism evidence="2 3">
    <name type="scientific">Punica granatum</name>
    <name type="common">Pomegranate</name>
    <dbReference type="NCBI Taxonomy" id="22663"/>
    <lineage>
        <taxon>Eukaryota</taxon>
        <taxon>Viridiplantae</taxon>
        <taxon>Streptophyta</taxon>
        <taxon>Embryophyta</taxon>
        <taxon>Tracheophyta</taxon>
        <taxon>Spermatophyta</taxon>
        <taxon>Magnoliopsida</taxon>
        <taxon>eudicotyledons</taxon>
        <taxon>Gunneridae</taxon>
        <taxon>Pentapetalae</taxon>
        <taxon>rosids</taxon>
        <taxon>malvids</taxon>
        <taxon>Myrtales</taxon>
        <taxon>Lythraceae</taxon>
        <taxon>Punica</taxon>
    </lineage>
</organism>
<sequence>MARVISYAHHVLWHLTSAGVGGGRLRAMTAGRRLAFGRPCAIGSPTAGGDRRLSLSKMHLDPFEEGDGSAVGATRSAPPLGGLTASVGSSRRGRLVRQRPGEGAHTADPLPC</sequence>
<feature type="region of interest" description="Disordered" evidence="1">
    <location>
        <begin position="64"/>
        <end position="112"/>
    </location>
</feature>
<evidence type="ECO:0000256" key="1">
    <source>
        <dbReference type="SAM" id="MobiDB-lite"/>
    </source>
</evidence>
<dbReference type="Proteomes" id="UP000233551">
    <property type="component" value="Unassembled WGS sequence"/>
</dbReference>
<dbReference type="AlphaFoldDB" id="A0A2I0KJ38"/>